<protein>
    <submittedName>
        <fullName evidence="2">Uncharacterized protein</fullName>
    </submittedName>
</protein>
<feature type="compositionally biased region" description="Basic and acidic residues" evidence="1">
    <location>
        <begin position="16"/>
        <end position="29"/>
    </location>
</feature>
<dbReference type="Proteomes" id="UP001310890">
    <property type="component" value="Unassembled WGS sequence"/>
</dbReference>
<gene>
    <name evidence="2" type="ORF">LTR62_004772</name>
</gene>
<proteinExistence type="predicted"/>
<dbReference type="AlphaFoldDB" id="A0AAN7YFW1"/>
<evidence type="ECO:0000256" key="1">
    <source>
        <dbReference type="SAM" id="MobiDB-lite"/>
    </source>
</evidence>
<evidence type="ECO:0000313" key="3">
    <source>
        <dbReference type="Proteomes" id="UP001310890"/>
    </source>
</evidence>
<accession>A0AAN7YFW1</accession>
<name>A0AAN7YFW1_9PEZI</name>
<comment type="caution">
    <text evidence="2">The sequence shown here is derived from an EMBL/GenBank/DDBJ whole genome shotgun (WGS) entry which is preliminary data.</text>
</comment>
<reference evidence="2" key="1">
    <citation type="submission" date="2023-08" db="EMBL/GenBank/DDBJ databases">
        <title>Black Yeasts Isolated from many extreme environments.</title>
        <authorList>
            <person name="Coleine C."/>
            <person name="Stajich J.E."/>
            <person name="Selbmann L."/>
        </authorList>
    </citation>
    <scope>NUCLEOTIDE SEQUENCE</scope>
    <source>
        <strain evidence="2">CCFEE 5401</strain>
    </source>
</reference>
<organism evidence="2 3">
    <name type="scientific">Meristemomyces frigidus</name>
    <dbReference type="NCBI Taxonomy" id="1508187"/>
    <lineage>
        <taxon>Eukaryota</taxon>
        <taxon>Fungi</taxon>
        <taxon>Dikarya</taxon>
        <taxon>Ascomycota</taxon>
        <taxon>Pezizomycotina</taxon>
        <taxon>Dothideomycetes</taxon>
        <taxon>Dothideomycetidae</taxon>
        <taxon>Mycosphaerellales</taxon>
        <taxon>Teratosphaeriaceae</taxon>
        <taxon>Meristemomyces</taxon>
    </lineage>
</organism>
<feature type="region of interest" description="Disordered" evidence="1">
    <location>
        <begin position="1"/>
        <end position="29"/>
    </location>
</feature>
<sequence length="93" mass="10127">MGLFHHNDPKYSGLSPEDRQILEHAHGNLNAEDKQVVKDSYNQQNNPDHPANPQHKDHGAFKQKMGGVTSKLGNAAVFGFGATAGADLFNSIF</sequence>
<evidence type="ECO:0000313" key="2">
    <source>
        <dbReference type="EMBL" id="KAK5111667.1"/>
    </source>
</evidence>
<dbReference type="EMBL" id="JAVRRL010000037">
    <property type="protein sequence ID" value="KAK5111667.1"/>
    <property type="molecule type" value="Genomic_DNA"/>
</dbReference>